<dbReference type="GO" id="GO:0071500">
    <property type="term" value="P:cellular response to nitrosative stress"/>
    <property type="evidence" value="ECO:0007669"/>
    <property type="project" value="TreeGrafter"/>
</dbReference>
<dbReference type="VEuPathDB" id="FungiDB:AeMF1_004875"/>
<keyword evidence="2" id="KW-1185">Reference proteome</keyword>
<organism evidence="1 2">
    <name type="scientific">Aphanomyces euteiches</name>
    <dbReference type="NCBI Taxonomy" id="100861"/>
    <lineage>
        <taxon>Eukaryota</taxon>
        <taxon>Sar</taxon>
        <taxon>Stramenopiles</taxon>
        <taxon>Oomycota</taxon>
        <taxon>Saprolegniomycetes</taxon>
        <taxon>Saprolegniales</taxon>
        <taxon>Verrucalvaceae</taxon>
        <taxon>Aphanomyces</taxon>
    </lineage>
</organism>
<dbReference type="PANTHER" id="PTHR43396:SF6">
    <property type="entry name" value="ABL201WP"/>
    <property type="match status" value="1"/>
</dbReference>
<dbReference type="Gene3D" id="1.10.490.10">
    <property type="entry name" value="Globins"/>
    <property type="match status" value="1"/>
</dbReference>
<protein>
    <recommendedName>
        <fullName evidence="3">Nitric oxide dioxygenase</fullName>
    </recommendedName>
</protein>
<proteinExistence type="predicted"/>
<dbReference type="Proteomes" id="UP000481153">
    <property type="component" value="Unassembled WGS sequence"/>
</dbReference>
<gene>
    <name evidence="1" type="ORF">Ae201684_012954</name>
</gene>
<dbReference type="GO" id="GO:0008941">
    <property type="term" value="F:nitric oxide dioxygenase NAD(P)H activity"/>
    <property type="evidence" value="ECO:0007669"/>
    <property type="project" value="TreeGrafter"/>
</dbReference>
<dbReference type="EMBL" id="VJMJ01000164">
    <property type="protein sequence ID" value="KAF0729453.1"/>
    <property type="molecule type" value="Genomic_DNA"/>
</dbReference>
<accession>A0A6G0WQ16</accession>
<dbReference type="AlphaFoldDB" id="A0A6G0WQ16"/>
<dbReference type="GO" id="GO:0019825">
    <property type="term" value="F:oxygen binding"/>
    <property type="evidence" value="ECO:0007669"/>
    <property type="project" value="InterPro"/>
</dbReference>
<evidence type="ECO:0008006" key="3">
    <source>
        <dbReference type="Google" id="ProtNLM"/>
    </source>
</evidence>
<dbReference type="PANTHER" id="PTHR43396">
    <property type="entry name" value="FLAVOHEMOPROTEIN"/>
    <property type="match status" value="1"/>
</dbReference>
<reference evidence="1 2" key="1">
    <citation type="submission" date="2019-07" db="EMBL/GenBank/DDBJ databases">
        <title>Genomics analysis of Aphanomyces spp. identifies a new class of oomycete effector associated with host adaptation.</title>
        <authorList>
            <person name="Gaulin E."/>
        </authorList>
    </citation>
    <scope>NUCLEOTIDE SEQUENCE [LARGE SCALE GENOMIC DNA]</scope>
    <source>
        <strain evidence="1 2">ATCC 201684</strain>
    </source>
</reference>
<dbReference type="GO" id="GO:0071949">
    <property type="term" value="F:FAD binding"/>
    <property type="evidence" value="ECO:0007669"/>
    <property type="project" value="TreeGrafter"/>
</dbReference>
<dbReference type="GO" id="GO:0020037">
    <property type="term" value="F:heme binding"/>
    <property type="evidence" value="ECO:0007669"/>
    <property type="project" value="InterPro"/>
</dbReference>
<name>A0A6G0WQ16_9STRA</name>
<dbReference type="InterPro" id="IPR012292">
    <property type="entry name" value="Globin/Proto"/>
</dbReference>
<evidence type="ECO:0000313" key="2">
    <source>
        <dbReference type="Proteomes" id="UP000481153"/>
    </source>
</evidence>
<dbReference type="GO" id="GO:0046210">
    <property type="term" value="P:nitric oxide catabolic process"/>
    <property type="evidence" value="ECO:0007669"/>
    <property type="project" value="TreeGrafter"/>
</dbReference>
<dbReference type="InterPro" id="IPR009050">
    <property type="entry name" value="Globin-like_sf"/>
</dbReference>
<sequence length="435" mass="47750">MPRPTAIFQFDVMGGSLSSKHSKIIFATPNGCIGITGSFAQKYAKHMPLDIKMPVLSPRHVQLIKQNWSAICVGTAVFDPEKHGSPDKFFHRTFYSLLFNAEPCLRAIFRSSLTMQGKSLASIIKVMTGVMTTTNIVDRMQALATSHLKFGVRKEDYATMGVTLIKTLEIISGPGAWSRDVKEAYLTAYCLLFYLILPVVVHYAPDPMQESLACAITHVEAVTPRARRLTLAFDFPLRFQPGDGILLGAGNSKVAFPIASFHDKATSTLDICVDVATSDWLCRQAMCSKLRLFWVVSNVNFEIDTPESLPQNVLLVSQGGVCAAPFQAMIEGLHSVRDSFPGHVVALQCAPSEDEVAPVRSPVVATWNQCAVHYTPQVTEENLREFAPAASLDQVVVIVNGPRDFIASVEKAVEAAGGKKTLVRAYSFENIRQNR</sequence>
<comment type="caution">
    <text evidence="1">The sequence shown here is derived from an EMBL/GenBank/DDBJ whole genome shotgun (WGS) entry which is preliminary data.</text>
</comment>
<dbReference type="SUPFAM" id="SSF46458">
    <property type="entry name" value="Globin-like"/>
    <property type="match status" value="1"/>
</dbReference>
<evidence type="ECO:0000313" key="1">
    <source>
        <dbReference type="EMBL" id="KAF0729453.1"/>
    </source>
</evidence>